<feature type="domain" description="ABC transmembrane type-1" evidence="9">
    <location>
        <begin position="21"/>
        <end position="294"/>
    </location>
</feature>
<dbReference type="Gene3D" id="1.20.1560.10">
    <property type="entry name" value="ABC transporter type 1, transmembrane domain"/>
    <property type="match status" value="1"/>
</dbReference>
<dbReference type="PROSITE" id="PS00211">
    <property type="entry name" value="ABC_TRANSPORTER_1"/>
    <property type="match status" value="1"/>
</dbReference>
<dbReference type="GO" id="GO:0140359">
    <property type="term" value="F:ABC-type transporter activity"/>
    <property type="evidence" value="ECO:0007669"/>
    <property type="project" value="InterPro"/>
</dbReference>
<evidence type="ECO:0000259" key="8">
    <source>
        <dbReference type="PROSITE" id="PS50893"/>
    </source>
</evidence>
<dbReference type="RefSeq" id="WP_090204114.1">
    <property type="nucleotide sequence ID" value="NZ_FOZM01000001.1"/>
</dbReference>
<dbReference type="Proteomes" id="UP000198926">
    <property type="component" value="Unassembled WGS sequence"/>
</dbReference>
<evidence type="ECO:0000256" key="1">
    <source>
        <dbReference type="ARBA" id="ARBA00004651"/>
    </source>
</evidence>
<reference evidence="10 11" key="1">
    <citation type="submission" date="2016-10" db="EMBL/GenBank/DDBJ databases">
        <authorList>
            <person name="de Groot N.N."/>
        </authorList>
    </citation>
    <scope>NUCLEOTIDE SEQUENCE [LARGE SCALE GENOMIC DNA]</scope>
    <source>
        <strain evidence="10 11">DSM 29433</strain>
    </source>
</reference>
<dbReference type="Pfam" id="PF00005">
    <property type="entry name" value="ABC_tran"/>
    <property type="match status" value="1"/>
</dbReference>
<dbReference type="AlphaFoldDB" id="A0A1I6LNR6"/>
<evidence type="ECO:0000256" key="6">
    <source>
        <dbReference type="ARBA" id="ARBA00023136"/>
    </source>
</evidence>
<dbReference type="Gene3D" id="3.40.50.300">
    <property type="entry name" value="P-loop containing nucleotide triphosphate hydrolases"/>
    <property type="match status" value="1"/>
</dbReference>
<dbReference type="SMART" id="SM00382">
    <property type="entry name" value="AAA"/>
    <property type="match status" value="1"/>
</dbReference>
<feature type="transmembrane region" description="Helical" evidence="7">
    <location>
        <begin position="153"/>
        <end position="172"/>
    </location>
</feature>
<dbReference type="InterPro" id="IPR003593">
    <property type="entry name" value="AAA+_ATPase"/>
</dbReference>
<dbReference type="GO" id="GO:0034040">
    <property type="term" value="F:ATPase-coupled lipid transmembrane transporter activity"/>
    <property type="evidence" value="ECO:0007669"/>
    <property type="project" value="TreeGrafter"/>
</dbReference>
<dbReference type="Pfam" id="PF00664">
    <property type="entry name" value="ABC_membrane"/>
    <property type="match status" value="1"/>
</dbReference>
<dbReference type="GO" id="GO:0006508">
    <property type="term" value="P:proteolysis"/>
    <property type="evidence" value="ECO:0007669"/>
    <property type="project" value="UniProtKB-KW"/>
</dbReference>
<feature type="transmembrane region" description="Helical" evidence="7">
    <location>
        <begin position="21"/>
        <end position="43"/>
    </location>
</feature>
<keyword evidence="5 7" id="KW-1133">Transmembrane helix</keyword>
<dbReference type="GO" id="GO:0030256">
    <property type="term" value="C:type I protein secretion system complex"/>
    <property type="evidence" value="ECO:0007669"/>
    <property type="project" value="InterPro"/>
</dbReference>
<dbReference type="GO" id="GO:0016887">
    <property type="term" value="F:ATP hydrolysis activity"/>
    <property type="evidence" value="ECO:0007669"/>
    <property type="project" value="InterPro"/>
</dbReference>
<keyword evidence="10" id="KW-0645">Protease</keyword>
<evidence type="ECO:0000256" key="4">
    <source>
        <dbReference type="ARBA" id="ARBA00022840"/>
    </source>
</evidence>
<gene>
    <name evidence="10" type="ORF">SAMN05444714_0752</name>
</gene>
<dbReference type="GO" id="GO:0005886">
    <property type="term" value="C:plasma membrane"/>
    <property type="evidence" value="ECO:0007669"/>
    <property type="project" value="UniProtKB-SubCell"/>
</dbReference>
<dbReference type="SUPFAM" id="SSF52540">
    <property type="entry name" value="P-loop containing nucleoside triphosphate hydrolases"/>
    <property type="match status" value="1"/>
</dbReference>
<dbReference type="InterPro" id="IPR011527">
    <property type="entry name" value="ABC1_TM_dom"/>
</dbReference>
<evidence type="ECO:0000313" key="11">
    <source>
        <dbReference type="Proteomes" id="UP000198926"/>
    </source>
</evidence>
<dbReference type="InterPro" id="IPR003439">
    <property type="entry name" value="ABC_transporter-like_ATP-bd"/>
</dbReference>
<protein>
    <submittedName>
        <fullName evidence="10">ATP-binding cassette, subfamily C/ATP-binding cassette, subfamily C, exporter for protease/lipase</fullName>
    </submittedName>
</protein>
<dbReference type="InterPro" id="IPR017871">
    <property type="entry name" value="ABC_transporter-like_CS"/>
</dbReference>
<dbReference type="PANTHER" id="PTHR24221">
    <property type="entry name" value="ATP-BINDING CASSETTE SUB-FAMILY B"/>
    <property type="match status" value="1"/>
</dbReference>
<feature type="domain" description="ABC transporter" evidence="8">
    <location>
        <begin position="325"/>
        <end position="560"/>
    </location>
</feature>
<dbReference type="PROSITE" id="PS50929">
    <property type="entry name" value="ABC_TM1F"/>
    <property type="match status" value="1"/>
</dbReference>
<dbReference type="PROSITE" id="PS50893">
    <property type="entry name" value="ABC_TRANSPORTER_2"/>
    <property type="match status" value="1"/>
</dbReference>
<evidence type="ECO:0000313" key="10">
    <source>
        <dbReference type="EMBL" id="SFS05144.1"/>
    </source>
</evidence>
<keyword evidence="4 10" id="KW-0067">ATP-binding</keyword>
<keyword evidence="3" id="KW-0547">Nucleotide-binding</keyword>
<proteinExistence type="predicted"/>
<dbReference type="SUPFAM" id="SSF90123">
    <property type="entry name" value="ABC transporter transmembrane region"/>
    <property type="match status" value="1"/>
</dbReference>
<name>A0A1I6LNR6_9RHOB</name>
<dbReference type="GO" id="GO:0005524">
    <property type="term" value="F:ATP binding"/>
    <property type="evidence" value="ECO:0007669"/>
    <property type="project" value="UniProtKB-KW"/>
</dbReference>
<feature type="transmembrane region" description="Helical" evidence="7">
    <location>
        <begin position="55"/>
        <end position="72"/>
    </location>
</feature>
<dbReference type="PANTHER" id="PTHR24221:SF248">
    <property type="entry name" value="ABC TRANSPORTER TRANSMEMBRANE REGION"/>
    <property type="match status" value="1"/>
</dbReference>
<evidence type="ECO:0000256" key="5">
    <source>
        <dbReference type="ARBA" id="ARBA00022989"/>
    </source>
</evidence>
<accession>A0A1I6LNR6</accession>
<dbReference type="EMBL" id="FOZM01000001">
    <property type="protein sequence ID" value="SFS05144.1"/>
    <property type="molecule type" value="Genomic_DNA"/>
</dbReference>
<dbReference type="InterPro" id="IPR039421">
    <property type="entry name" value="Type_1_exporter"/>
</dbReference>
<dbReference type="STRING" id="1123755.SAMN05444714_0752"/>
<dbReference type="InterPro" id="IPR036640">
    <property type="entry name" value="ABC1_TM_sf"/>
</dbReference>
<keyword evidence="6 7" id="KW-0472">Membrane</keyword>
<dbReference type="InterPro" id="IPR010128">
    <property type="entry name" value="ATPase_T1SS_PrtD-like"/>
</dbReference>
<evidence type="ECO:0000259" key="9">
    <source>
        <dbReference type="PROSITE" id="PS50929"/>
    </source>
</evidence>
<keyword evidence="2 7" id="KW-0812">Transmembrane</keyword>
<feature type="transmembrane region" description="Helical" evidence="7">
    <location>
        <begin position="127"/>
        <end position="147"/>
    </location>
</feature>
<keyword evidence="10" id="KW-0378">Hydrolase</keyword>
<sequence length="568" mass="61355">MASKTLFQTTMRTARSQRFSLLVLSFLANILLLASSIYMLQVFDRVLASGSLDTLIWLSVIAIFAIITYGFLEFARRKILNRTGAWVASELSPAVIKRTISARLEHGRSPAGLGDVKDVRNFLAGDAILAFLDAPWTPVFITVIWLMHPFLGMIAVAGAIMLFAIGVLHDILTRHRASTAAMQMREVNNDAQAYVENAETLAGMGMVEAVLANWKRSRAQAEADGSQAEETSSVLYNLSRSLRLALQIAILGTGAALVLRAELTAGGMIAASIILARALSPVERAISAWKAFGSYRLASGRLERLFRMTADDQPQVSLPKPEGKLEVTDLRYFSPETKAPIIRSVSMKLAPGTLCGVLGPSGSGKSSLCRLLVGAWRPNFGEVRLDGASLSDWNSTERGKFIGYLPQQTELFHGTIAQNIARMGEVDDAAVLAAARKAGAHGMILALEHGYETEVGNFADQLSGGQKQRIGLARALYKDPSLVVLDEPNSNLDGTGELALQQALVKMRKAGQTVVVVSHVPTLLRHMDKIAVIQDGTVAAFGNRDDIMRDMMAKGRHVTAKSASQAAE</sequence>
<evidence type="ECO:0000256" key="3">
    <source>
        <dbReference type="ARBA" id="ARBA00022741"/>
    </source>
</evidence>
<evidence type="ECO:0000256" key="2">
    <source>
        <dbReference type="ARBA" id="ARBA00022692"/>
    </source>
</evidence>
<dbReference type="NCBIfam" id="TIGR01842">
    <property type="entry name" value="type_I_sec_PrtD"/>
    <property type="match status" value="1"/>
</dbReference>
<organism evidence="10 11">
    <name type="scientific">Yoonia litorea</name>
    <dbReference type="NCBI Taxonomy" id="1123755"/>
    <lineage>
        <taxon>Bacteria</taxon>
        <taxon>Pseudomonadati</taxon>
        <taxon>Pseudomonadota</taxon>
        <taxon>Alphaproteobacteria</taxon>
        <taxon>Rhodobacterales</taxon>
        <taxon>Paracoccaceae</taxon>
        <taxon>Yoonia</taxon>
    </lineage>
</organism>
<dbReference type="InterPro" id="IPR027417">
    <property type="entry name" value="P-loop_NTPase"/>
</dbReference>
<dbReference type="OrthoDB" id="9808328at2"/>
<dbReference type="GO" id="GO:0030253">
    <property type="term" value="P:protein secretion by the type I secretion system"/>
    <property type="evidence" value="ECO:0007669"/>
    <property type="project" value="InterPro"/>
</dbReference>
<comment type="subcellular location">
    <subcellularLocation>
        <location evidence="1">Cell membrane</location>
        <topology evidence="1">Multi-pass membrane protein</topology>
    </subcellularLocation>
</comment>
<dbReference type="GO" id="GO:0008233">
    <property type="term" value="F:peptidase activity"/>
    <property type="evidence" value="ECO:0007669"/>
    <property type="project" value="UniProtKB-KW"/>
</dbReference>
<keyword evidence="11" id="KW-1185">Reference proteome</keyword>
<evidence type="ECO:0000256" key="7">
    <source>
        <dbReference type="SAM" id="Phobius"/>
    </source>
</evidence>